<evidence type="ECO:0000256" key="6">
    <source>
        <dbReference type="ARBA" id="ARBA00008299"/>
    </source>
</evidence>
<dbReference type="GO" id="GO:0005737">
    <property type="term" value="C:cytoplasm"/>
    <property type="evidence" value="ECO:0007669"/>
    <property type="project" value="UniProtKB-SubCell"/>
</dbReference>
<dbReference type="PANTHER" id="PTHR42945">
    <property type="entry name" value="HISTIDINE BIOSYNTHESIS BIFUNCTIONAL PROTEIN"/>
    <property type="match status" value="1"/>
</dbReference>
<dbReference type="GO" id="GO:0000105">
    <property type="term" value="P:L-histidine biosynthetic process"/>
    <property type="evidence" value="ECO:0007669"/>
    <property type="project" value="UniProtKB-UniRule"/>
</dbReference>
<feature type="binding site" evidence="11">
    <location>
        <position position="91"/>
    </location>
    <ligand>
        <name>Zn(2+)</name>
        <dbReference type="ChEBI" id="CHEBI:29105"/>
        <note>ligand shared between dimeric partners</note>
    </ligand>
</feature>
<evidence type="ECO:0000256" key="4">
    <source>
        <dbReference type="ARBA" id="ARBA00005204"/>
    </source>
</evidence>
<dbReference type="FunFam" id="3.10.20.810:FF:000001">
    <property type="entry name" value="Histidine biosynthesis bifunctional protein HisIE"/>
    <property type="match status" value="1"/>
</dbReference>
<comment type="function">
    <text evidence="11">Catalyzes the hydrolysis of the adenine ring of phosphoribosyl-AMP.</text>
</comment>
<evidence type="ECO:0000256" key="1">
    <source>
        <dbReference type="ARBA" id="ARBA00000024"/>
    </source>
</evidence>
<dbReference type="GO" id="GO:0004635">
    <property type="term" value="F:phosphoribosyl-AMP cyclohydrolase activity"/>
    <property type="evidence" value="ECO:0007669"/>
    <property type="project" value="UniProtKB-UniRule"/>
</dbReference>
<accession>A0A9D1LYH2</accession>
<keyword evidence="8 11" id="KW-0028">Amino-acid biosynthesis</keyword>
<keyword evidence="9 11" id="KW-0378">Hydrolase</keyword>
<reference evidence="13" key="1">
    <citation type="submission" date="2020-10" db="EMBL/GenBank/DDBJ databases">
        <authorList>
            <person name="Gilroy R."/>
        </authorList>
    </citation>
    <scope>NUCLEOTIDE SEQUENCE</scope>
    <source>
        <strain evidence="13">ChiGjej1B1-1684</strain>
    </source>
</reference>
<sequence length="104" mass="12114">MDFDKYFKKQELIPAIIQEKSTGEVLMLAYMNRESMEKTFETGYTWFYSRSRQELWNKGATSGHFQKVCEIFSDCDDDTLLITVEQTGAACHTGNHSCFYTKIK</sequence>
<reference evidence="13" key="2">
    <citation type="journal article" date="2021" name="PeerJ">
        <title>Extensive microbial diversity within the chicken gut microbiome revealed by metagenomics and culture.</title>
        <authorList>
            <person name="Gilroy R."/>
            <person name="Ravi A."/>
            <person name="Getino M."/>
            <person name="Pursley I."/>
            <person name="Horton D.L."/>
            <person name="Alikhan N.F."/>
            <person name="Baker D."/>
            <person name="Gharbi K."/>
            <person name="Hall N."/>
            <person name="Watson M."/>
            <person name="Adriaenssens E.M."/>
            <person name="Foster-Nyarko E."/>
            <person name="Jarju S."/>
            <person name="Secka A."/>
            <person name="Antonio M."/>
            <person name="Oren A."/>
            <person name="Chaudhuri R.R."/>
            <person name="La Ragione R."/>
            <person name="Hildebrand F."/>
            <person name="Pallen M.J."/>
        </authorList>
    </citation>
    <scope>NUCLEOTIDE SEQUENCE</scope>
    <source>
        <strain evidence="13">ChiGjej1B1-1684</strain>
    </source>
</reference>
<keyword evidence="11" id="KW-0460">Magnesium</keyword>
<evidence type="ECO:0000256" key="2">
    <source>
        <dbReference type="ARBA" id="ARBA00001460"/>
    </source>
</evidence>
<dbReference type="HAMAP" id="MF_01021">
    <property type="entry name" value="HisI"/>
    <property type="match status" value="1"/>
</dbReference>
<evidence type="ECO:0000256" key="11">
    <source>
        <dbReference type="HAMAP-Rule" id="MF_01021"/>
    </source>
</evidence>
<feature type="binding site" evidence="11">
    <location>
        <position position="74"/>
    </location>
    <ligand>
        <name>Mg(2+)</name>
        <dbReference type="ChEBI" id="CHEBI:18420"/>
    </ligand>
</feature>
<comment type="subunit">
    <text evidence="11">Homodimer.</text>
</comment>
<comment type="caution">
    <text evidence="13">The sequence shown here is derived from an EMBL/GenBank/DDBJ whole genome shotgun (WGS) entry which is preliminary data.</text>
</comment>
<keyword evidence="10 11" id="KW-0368">Histidine biosynthesis</keyword>
<evidence type="ECO:0000256" key="5">
    <source>
        <dbReference type="ARBA" id="ARBA00007731"/>
    </source>
</evidence>
<dbReference type="Gene3D" id="3.10.20.810">
    <property type="entry name" value="Phosphoribosyl-AMP cyclohydrolase"/>
    <property type="match status" value="1"/>
</dbReference>
<comment type="similarity">
    <text evidence="5">In the C-terminal section; belongs to the PRA-PH family.</text>
</comment>
<comment type="pathway">
    <text evidence="3 11">Amino-acid biosynthesis; L-histidine biosynthesis; L-histidine from 5-phospho-alpha-D-ribose 1-diphosphate: step 3/9.</text>
</comment>
<name>A0A9D1LYH2_9FIRM</name>
<comment type="pathway">
    <text evidence="4">Amino-acid biosynthesis; L-histidine biosynthesis; L-histidine from 5-phospho-alpha-D-ribose 1-diphosphate: step 2/9.</text>
</comment>
<dbReference type="Pfam" id="PF01502">
    <property type="entry name" value="PRA-CH"/>
    <property type="match status" value="1"/>
</dbReference>
<evidence type="ECO:0000259" key="12">
    <source>
        <dbReference type="Pfam" id="PF01502"/>
    </source>
</evidence>
<dbReference type="AlphaFoldDB" id="A0A9D1LYH2"/>
<dbReference type="NCBIfam" id="NF000768">
    <property type="entry name" value="PRK00051.1"/>
    <property type="match status" value="1"/>
</dbReference>
<comment type="similarity">
    <text evidence="6">In the N-terminal section; belongs to the PRA-CH family.</text>
</comment>
<dbReference type="SUPFAM" id="SSF141734">
    <property type="entry name" value="HisI-like"/>
    <property type="match status" value="1"/>
</dbReference>
<dbReference type="InterPro" id="IPR026660">
    <property type="entry name" value="PRA-CH"/>
</dbReference>
<evidence type="ECO:0000256" key="7">
    <source>
        <dbReference type="ARBA" id="ARBA00022490"/>
    </source>
</evidence>
<feature type="domain" description="Phosphoribosyl-AMP cyclohydrolase" evidence="12">
    <location>
        <begin position="27"/>
        <end position="100"/>
    </location>
</feature>
<dbReference type="EC" id="3.5.4.19" evidence="11"/>
<comment type="similarity">
    <text evidence="11">Belongs to the PRA-CH family.</text>
</comment>
<keyword evidence="7 11" id="KW-0963">Cytoplasm</keyword>
<dbReference type="Proteomes" id="UP000824118">
    <property type="component" value="Unassembled WGS sequence"/>
</dbReference>
<protein>
    <recommendedName>
        <fullName evidence="11">Phosphoribosyl-AMP cyclohydrolase</fullName>
        <shortName evidence="11">PRA-CH</shortName>
        <ecNumber evidence="11">3.5.4.19</ecNumber>
    </recommendedName>
</protein>
<keyword evidence="11" id="KW-0862">Zinc</keyword>
<feature type="binding site" evidence="11">
    <location>
        <position position="76"/>
    </location>
    <ligand>
        <name>Mg(2+)</name>
        <dbReference type="ChEBI" id="CHEBI:18420"/>
    </ligand>
</feature>
<gene>
    <name evidence="11 13" type="primary">hisI</name>
    <name evidence="13" type="ORF">IAD22_04795</name>
</gene>
<evidence type="ECO:0000313" key="13">
    <source>
        <dbReference type="EMBL" id="HIU50311.1"/>
    </source>
</evidence>
<evidence type="ECO:0000256" key="8">
    <source>
        <dbReference type="ARBA" id="ARBA00022605"/>
    </source>
</evidence>
<feature type="binding site" evidence="11">
    <location>
        <position position="98"/>
    </location>
    <ligand>
        <name>Zn(2+)</name>
        <dbReference type="ChEBI" id="CHEBI:29105"/>
        <note>ligand shared between dimeric partners</note>
    </ligand>
</feature>
<dbReference type="GO" id="GO:0000287">
    <property type="term" value="F:magnesium ion binding"/>
    <property type="evidence" value="ECO:0007669"/>
    <property type="project" value="UniProtKB-UniRule"/>
</dbReference>
<evidence type="ECO:0000256" key="3">
    <source>
        <dbReference type="ARBA" id="ARBA00005169"/>
    </source>
</evidence>
<organism evidence="13 14">
    <name type="scientific">Candidatus Limousia pullorum</name>
    <dbReference type="NCBI Taxonomy" id="2840860"/>
    <lineage>
        <taxon>Bacteria</taxon>
        <taxon>Bacillati</taxon>
        <taxon>Bacillota</taxon>
        <taxon>Clostridia</taxon>
        <taxon>Eubacteriales</taxon>
        <taxon>Oscillospiraceae</taxon>
        <taxon>Oscillospiraceae incertae sedis</taxon>
        <taxon>Candidatus Limousia</taxon>
    </lineage>
</organism>
<dbReference type="InterPro" id="IPR002496">
    <property type="entry name" value="PRib_AMP_CycHydrolase_dom"/>
</dbReference>
<feature type="binding site" evidence="11">
    <location>
        <position position="75"/>
    </location>
    <ligand>
        <name>Zn(2+)</name>
        <dbReference type="ChEBI" id="CHEBI:29105"/>
        <note>ligand shared between dimeric partners</note>
    </ligand>
</feature>
<comment type="cofactor">
    <cofactor evidence="11">
        <name>Mg(2+)</name>
        <dbReference type="ChEBI" id="CHEBI:18420"/>
    </cofactor>
    <text evidence="11">Binds 1 Mg(2+) ion per subunit.</text>
</comment>
<comment type="cofactor">
    <cofactor evidence="11">
        <name>Zn(2+)</name>
        <dbReference type="ChEBI" id="CHEBI:29105"/>
    </cofactor>
    <text evidence="11">Binds 1 zinc ion per subunit.</text>
</comment>
<proteinExistence type="inferred from homology"/>
<dbReference type="PANTHER" id="PTHR42945:SF1">
    <property type="entry name" value="HISTIDINE BIOSYNTHESIS BIFUNCTIONAL PROTEIN HIS7"/>
    <property type="match status" value="1"/>
</dbReference>
<feature type="binding site" evidence="11">
    <location>
        <position position="78"/>
    </location>
    <ligand>
        <name>Mg(2+)</name>
        <dbReference type="ChEBI" id="CHEBI:18420"/>
    </ligand>
</feature>
<dbReference type="GO" id="GO:0004636">
    <property type="term" value="F:phosphoribosyl-ATP diphosphatase activity"/>
    <property type="evidence" value="ECO:0007669"/>
    <property type="project" value="UniProtKB-EC"/>
</dbReference>
<comment type="catalytic activity">
    <reaction evidence="2">
        <text>1-(5-phospho-beta-D-ribosyl)-ATP + H2O = 1-(5-phospho-beta-D-ribosyl)-5'-AMP + diphosphate + H(+)</text>
        <dbReference type="Rhea" id="RHEA:22828"/>
        <dbReference type="ChEBI" id="CHEBI:15377"/>
        <dbReference type="ChEBI" id="CHEBI:15378"/>
        <dbReference type="ChEBI" id="CHEBI:33019"/>
        <dbReference type="ChEBI" id="CHEBI:59457"/>
        <dbReference type="ChEBI" id="CHEBI:73183"/>
        <dbReference type="EC" id="3.6.1.31"/>
    </reaction>
</comment>
<comment type="subcellular location">
    <subcellularLocation>
        <location evidence="11">Cytoplasm</location>
    </subcellularLocation>
</comment>
<keyword evidence="11" id="KW-0479">Metal-binding</keyword>
<evidence type="ECO:0000313" key="14">
    <source>
        <dbReference type="Proteomes" id="UP000824118"/>
    </source>
</evidence>
<evidence type="ECO:0000256" key="10">
    <source>
        <dbReference type="ARBA" id="ARBA00023102"/>
    </source>
</evidence>
<evidence type="ECO:0000256" key="9">
    <source>
        <dbReference type="ARBA" id="ARBA00022801"/>
    </source>
</evidence>
<dbReference type="GO" id="GO:0008270">
    <property type="term" value="F:zinc ion binding"/>
    <property type="evidence" value="ECO:0007669"/>
    <property type="project" value="UniProtKB-UniRule"/>
</dbReference>
<dbReference type="EMBL" id="DVNG01000067">
    <property type="protein sequence ID" value="HIU50311.1"/>
    <property type="molecule type" value="Genomic_DNA"/>
</dbReference>
<dbReference type="InterPro" id="IPR038019">
    <property type="entry name" value="PRib_AMP_CycHydrolase_sf"/>
</dbReference>
<comment type="catalytic activity">
    <reaction evidence="1 11">
        <text>1-(5-phospho-beta-D-ribosyl)-5'-AMP + H2O = 1-(5-phospho-beta-D-ribosyl)-5-[(5-phospho-beta-D-ribosylamino)methylideneamino]imidazole-4-carboxamide</text>
        <dbReference type="Rhea" id="RHEA:20049"/>
        <dbReference type="ChEBI" id="CHEBI:15377"/>
        <dbReference type="ChEBI" id="CHEBI:58435"/>
        <dbReference type="ChEBI" id="CHEBI:59457"/>
        <dbReference type="EC" id="3.5.4.19"/>
    </reaction>
</comment>